<protein>
    <submittedName>
        <fullName evidence="1">Uncharacterized protein</fullName>
    </submittedName>
</protein>
<evidence type="ECO:0000313" key="2">
    <source>
        <dbReference type="EMBL" id="QJB03611.1"/>
    </source>
</evidence>
<evidence type="ECO:0000313" key="1">
    <source>
        <dbReference type="EMBL" id="QJB00498.1"/>
    </source>
</evidence>
<dbReference type="EMBL" id="MT143853">
    <property type="protein sequence ID" value="QJB03611.1"/>
    <property type="molecule type" value="Genomic_DNA"/>
</dbReference>
<dbReference type="AlphaFoldDB" id="A0A6M3LZ05"/>
<reference evidence="1" key="1">
    <citation type="submission" date="2020-03" db="EMBL/GenBank/DDBJ databases">
        <title>The deep terrestrial virosphere.</title>
        <authorList>
            <person name="Holmfeldt K."/>
            <person name="Nilsson E."/>
            <person name="Simone D."/>
            <person name="Lopez-Fernandez M."/>
            <person name="Wu X."/>
            <person name="de Brujin I."/>
            <person name="Lundin D."/>
            <person name="Andersson A."/>
            <person name="Bertilsson S."/>
            <person name="Dopson M."/>
        </authorList>
    </citation>
    <scope>NUCLEOTIDE SEQUENCE</scope>
    <source>
        <strain evidence="1">MM171A00439</strain>
        <strain evidence="2">MM171B00601</strain>
    </source>
</reference>
<sequence length="103" mass="11671">MNRSMLGELEKKLGLPPIFKVAESLEKFPDARQLKLIKDVLQAAERVSRASPELDKVVALIHEINSMPVEKLEKLEKVLKRIEGIIKKAPEDLLQFLAGLKEE</sequence>
<accession>A0A6M3LZ05</accession>
<name>A0A6M3LZ05_9ZZZZ</name>
<organism evidence="1">
    <name type="scientific">viral metagenome</name>
    <dbReference type="NCBI Taxonomy" id="1070528"/>
    <lineage>
        <taxon>unclassified sequences</taxon>
        <taxon>metagenomes</taxon>
        <taxon>organismal metagenomes</taxon>
    </lineage>
</organism>
<gene>
    <name evidence="1" type="ORF">MM171A00439_0050</name>
    <name evidence="2" type="ORF">MM171B00601_0014</name>
</gene>
<proteinExistence type="predicted"/>
<dbReference type="EMBL" id="MT143694">
    <property type="protein sequence ID" value="QJB00498.1"/>
    <property type="molecule type" value="Genomic_DNA"/>
</dbReference>